<dbReference type="EMBL" id="ATBP01001869">
    <property type="protein sequence ID" value="ETR66607.1"/>
    <property type="molecule type" value="Genomic_DNA"/>
</dbReference>
<gene>
    <name evidence="2" type="ORF">OMM_12577</name>
</gene>
<reference evidence="3" key="1">
    <citation type="submission" date="2012-11" db="EMBL/GenBank/DDBJ databases">
        <authorList>
            <person name="Lucero-Rivera Y.E."/>
            <person name="Tovar-Ramirez D."/>
        </authorList>
    </citation>
    <scope>NUCLEOTIDE SEQUENCE [LARGE SCALE GENOMIC DNA]</scope>
    <source>
        <strain evidence="3">Araruama</strain>
    </source>
</reference>
<dbReference type="InterPro" id="IPR008687">
    <property type="entry name" value="MobC"/>
</dbReference>
<protein>
    <recommendedName>
        <fullName evidence="1">Bacterial mobilisation domain-containing protein</fullName>
    </recommendedName>
</protein>
<accession>A0A1V1NVI1</accession>
<evidence type="ECO:0000313" key="2">
    <source>
        <dbReference type="EMBL" id="ETR66607.1"/>
    </source>
</evidence>
<proteinExistence type="predicted"/>
<organism evidence="2 3">
    <name type="scientific">Candidatus Magnetoglobus multicellularis str. Araruama</name>
    <dbReference type="NCBI Taxonomy" id="890399"/>
    <lineage>
        <taxon>Bacteria</taxon>
        <taxon>Pseudomonadati</taxon>
        <taxon>Thermodesulfobacteriota</taxon>
        <taxon>Desulfobacteria</taxon>
        <taxon>Desulfobacterales</taxon>
        <taxon>Desulfobacteraceae</taxon>
        <taxon>Candidatus Magnetoglobus</taxon>
    </lineage>
</organism>
<sequence length="121" mass="14017">MNSLSKKLYDEKRKRVKLTLTAEENEWFSNHASKKGERLAPFVKKLAVAQLRKQSKYIPTDEEQHSLKELISNLRAIGNNINQIAHVANVHKRSSAINFIKLRKKVADAEKLITDYFSRKI</sequence>
<evidence type="ECO:0000313" key="3">
    <source>
        <dbReference type="Proteomes" id="UP000189670"/>
    </source>
</evidence>
<comment type="caution">
    <text evidence="2">The sequence shown here is derived from an EMBL/GenBank/DDBJ whole genome shotgun (WGS) entry which is preliminary data.</text>
</comment>
<feature type="domain" description="Bacterial mobilisation" evidence="1">
    <location>
        <begin position="74"/>
        <end position="107"/>
    </location>
</feature>
<evidence type="ECO:0000259" key="1">
    <source>
        <dbReference type="Pfam" id="PF05713"/>
    </source>
</evidence>
<name>A0A1V1NVI1_9BACT</name>
<dbReference type="AlphaFoldDB" id="A0A1V1NVI1"/>
<dbReference type="Pfam" id="PF05713">
    <property type="entry name" value="MobC"/>
    <property type="match status" value="1"/>
</dbReference>
<dbReference type="Proteomes" id="UP000189670">
    <property type="component" value="Unassembled WGS sequence"/>
</dbReference>